<dbReference type="SUPFAM" id="SSF53850">
    <property type="entry name" value="Periplasmic binding protein-like II"/>
    <property type="match status" value="1"/>
</dbReference>
<keyword evidence="4" id="KW-0564">Palmitate</keyword>
<evidence type="ECO:0000256" key="6">
    <source>
        <dbReference type="SAM" id="MobiDB-lite"/>
    </source>
</evidence>
<dbReference type="PANTHER" id="PTHR43649">
    <property type="entry name" value="ARABINOSE-BINDING PROTEIN-RELATED"/>
    <property type="match status" value="1"/>
</dbReference>
<feature type="region of interest" description="Disordered" evidence="6">
    <location>
        <begin position="39"/>
        <end position="59"/>
    </location>
</feature>
<comment type="caution">
    <text evidence="7">The sequence shown here is derived from an EMBL/GenBank/DDBJ whole genome shotgun (WGS) entry which is preliminary data.</text>
</comment>
<dbReference type="InterPro" id="IPR006059">
    <property type="entry name" value="SBP"/>
</dbReference>
<dbReference type="PROSITE" id="PS51257">
    <property type="entry name" value="PROKAR_LIPOPROTEIN"/>
    <property type="match status" value="1"/>
</dbReference>
<dbReference type="PANTHER" id="PTHR43649:SF33">
    <property type="entry name" value="POLYGALACTURONAN_RHAMNOGALACTURONAN-BINDING PROTEIN YTCQ"/>
    <property type="match status" value="1"/>
</dbReference>
<dbReference type="Proteomes" id="UP000637643">
    <property type="component" value="Unassembled WGS sequence"/>
</dbReference>
<keyword evidence="1" id="KW-1003">Cell membrane</keyword>
<gene>
    <name evidence="7" type="ORF">GCM10010912_66310</name>
</gene>
<accession>A0A917FVM9</accession>
<organism evidence="7 8">
    <name type="scientific">Paenibacillus albidus</name>
    <dbReference type="NCBI Taxonomy" id="2041023"/>
    <lineage>
        <taxon>Bacteria</taxon>
        <taxon>Bacillati</taxon>
        <taxon>Bacillota</taxon>
        <taxon>Bacilli</taxon>
        <taxon>Bacillales</taxon>
        <taxon>Paenibacillaceae</taxon>
        <taxon>Paenibacillus</taxon>
    </lineage>
</organism>
<dbReference type="EMBL" id="BMKR01000057">
    <property type="protein sequence ID" value="GGG12621.1"/>
    <property type="molecule type" value="Genomic_DNA"/>
</dbReference>
<name>A0A917FVM9_9BACL</name>
<reference evidence="7" key="1">
    <citation type="journal article" date="2014" name="Int. J. Syst. Evol. Microbiol.">
        <title>Complete genome sequence of Corynebacterium casei LMG S-19264T (=DSM 44701T), isolated from a smear-ripened cheese.</title>
        <authorList>
            <consortium name="US DOE Joint Genome Institute (JGI-PGF)"/>
            <person name="Walter F."/>
            <person name="Albersmeier A."/>
            <person name="Kalinowski J."/>
            <person name="Ruckert C."/>
        </authorList>
    </citation>
    <scope>NUCLEOTIDE SEQUENCE</scope>
    <source>
        <strain evidence="7">CGMCC 1.16134</strain>
    </source>
</reference>
<evidence type="ECO:0000256" key="2">
    <source>
        <dbReference type="ARBA" id="ARBA00022729"/>
    </source>
</evidence>
<evidence type="ECO:0000256" key="5">
    <source>
        <dbReference type="ARBA" id="ARBA00023288"/>
    </source>
</evidence>
<proteinExistence type="predicted"/>
<dbReference type="AlphaFoldDB" id="A0A917FVM9"/>
<keyword evidence="3" id="KW-0472">Membrane</keyword>
<dbReference type="Gene3D" id="3.40.190.10">
    <property type="entry name" value="Periplasmic binding protein-like II"/>
    <property type="match status" value="2"/>
</dbReference>
<evidence type="ECO:0000256" key="3">
    <source>
        <dbReference type="ARBA" id="ARBA00023136"/>
    </source>
</evidence>
<reference evidence="7" key="2">
    <citation type="submission" date="2020-09" db="EMBL/GenBank/DDBJ databases">
        <authorList>
            <person name="Sun Q."/>
            <person name="Zhou Y."/>
        </authorList>
    </citation>
    <scope>NUCLEOTIDE SEQUENCE</scope>
    <source>
        <strain evidence="7">CGMCC 1.16134</strain>
    </source>
</reference>
<dbReference type="InterPro" id="IPR050490">
    <property type="entry name" value="Bact_solute-bd_prot1"/>
</dbReference>
<evidence type="ECO:0000313" key="8">
    <source>
        <dbReference type="Proteomes" id="UP000637643"/>
    </source>
</evidence>
<dbReference type="Pfam" id="PF01547">
    <property type="entry name" value="SBP_bac_1"/>
    <property type="match status" value="1"/>
</dbReference>
<keyword evidence="8" id="KW-1185">Reference proteome</keyword>
<evidence type="ECO:0000256" key="4">
    <source>
        <dbReference type="ARBA" id="ARBA00023139"/>
    </source>
</evidence>
<protein>
    <submittedName>
        <fullName evidence="7">Sugar ABC transporter substrate-binding protein</fullName>
    </submittedName>
</protein>
<keyword evidence="2" id="KW-0732">Signal</keyword>
<evidence type="ECO:0000256" key="1">
    <source>
        <dbReference type="ARBA" id="ARBA00022475"/>
    </source>
</evidence>
<evidence type="ECO:0000313" key="7">
    <source>
        <dbReference type="EMBL" id="GGG12621.1"/>
    </source>
</evidence>
<keyword evidence="5" id="KW-0449">Lipoprotein</keyword>
<sequence length="451" mass="50114">MRIAEGEREGDMHLKSKKLQLTLCALLMFLLMAGCDSGKGGPQQATATPPSAGDEGKSDLSGTIVMLTNRIDLIENGTFQGYAEQFRQRYPDAHVEFEGLSNYATDILVRLSTRDAGDVLLLPVNLPAEELSQFFEPLDEATAAHERFTTFATYEGKRYGLSTGTTTSGIVYNKRAFERAGITQIPGTLEAFYEACAKLKRAGITPIYMNYGAVWPLREWGNNLVNYMTGNPEYLNNMVNEDNPWQVGNEWGKSISIARTLVAKGYVEDQLFSNNWEISKAKLAKGEAGMHLIGNWTIRQVLDAGAKSEDIGFFPFPYDNEASHVAPLNPDWFIGVSKYSKNKELSAAWLNFFVKETSYANDWGFLPAEGTAEPSMPQYREFLSYKPTLLDATVQTDVFIGMANRAKLSFWSGDYIQELIAAPDLQKAFDELNAKWTEARAGLAAPQPAMK</sequence>